<dbReference type="GO" id="GO:0016788">
    <property type="term" value="F:hydrolase activity, acting on ester bonds"/>
    <property type="evidence" value="ECO:0007669"/>
    <property type="project" value="InterPro"/>
</dbReference>
<dbReference type="CDD" id="cd01310">
    <property type="entry name" value="TatD_DNAse"/>
    <property type="match status" value="1"/>
</dbReference>
<dbReference type="OrthoDB" id="9810005at2"/>
<dbReference type="Pfam" id="PF01026">
    <property type="entry name" value="TatD_DNase"/>
    <property type="match status" value="1"/>
</dbReference>
<reference evidence="5 6" key="1">
    <citation type="submission" date="2015-10" db="EMBL/GenBank/DDBJ databases">
        <title>Transcriptomic analysis of a linuron degrading triple-species bacterial consortium.</title>
        <authorList>
            <person name="Albers P."/>
        </authorList>
    </citation>
    <scope>NUCLEOTIDE SEQUENCE [LARGE SCALE GENOMIC DNA]</scope>
    <source>
        <strain evidence="5 6">WDL6</strain>
    </source>
</reference>
<dbReference type="PANTHER" id="PTHR46124">
    <property type="entry name" value="D-AMINOACYL-TRNA DEACYLASE"/>
    <property type="match status" value="1"/>
</dbReference>
<dbReference type="RefSeq" id="WP_068462349.1">
    <property type="nucleotide sequence ID" value="NZ_LMTR01000071.1"/>
</dbReference>
<organism evidence="5 6">
    <name type="scientific">Hyphomicrobium sulfonivorans</name>
    <dbReference type="NCBI Taxonomy" id="121290"/>
    <lineage>
        <taxon>Bacteria</taxon>
        <taxon>Pseudomonadati</taxon>
        <taxon>Pseudomonadota</taxon>
        <taxon>Alphaproteobacteria</taxon>
        <taxon>Hyphomicrobiales</taxon>
        <taxon>Hyphomicrobiaceae</taxon>
        <taxon>Hyphomicrobium</taxon>
    </lineage>
</organism>
<comment type="caution">
    <text evidence="5">The sequence shown here is derived from an EMBL/GenBank/DDBJ whole genome shotgun (WGS) entry which is preliminary data.</text>
</comment>
<dbReference type="NCBIfam" id="TIGR00010">
    <property type="entry name" value="YchF/TatD family DNA exonuclease"/>
    <property type="match status" value="1"/>
</dbReference>
<dbReference type="InterPro" id="IPR032466">
    <property type="entry name" value="Metal_Hydrolase"/>
</dbReference>
<dbReference type="AlphaFoldDB" id="A0A109BDW6"/>
<dbReference type="EMBL" id="LMTR01000071">
    <property type="protein sequence ID" value="KWT66755.1"/>
    <property type="molecule type" value="Genomic_DNA"/>
</dbReference>
<keyword evidence="2 4" id="KW-0479">Metal-binding</keyword>
<dbReference type="GO" id="GO:0005829">
    <property type="term" value="C:cytosol"/>
    <property type="evidence" value="ECO:0007669"/>
    <property type="project" value="TreeGrafter"/>
</dbReference>
<dbReference type="FunFam" id="3.20.20.140:FF:000005">
    <property type="entry name" value="TatD family hydrolase"/>
    <property type="match status" value="1"/>
</dbReference>
<feature type="binding site" evidence="4">
    <location>
        <position position="130"/>
    </location>
    <ligand>
        <name>a divalent metal cation</name>
        <dbReference type="ChEBI" id="CHEBI:60240"/>
        <label>2</label>
    </ligand>
</feature>
<evidence type="ECO:0000256" key="3">
    <source>
        <dbReference type="ARBA" id="ARBA00022801"/>
    </source>
</evidence>
<feature type="binding site" evidence="4">
    <location>
        <position position="207"/>
    </location>
    <ligand>
        <name>a divalent metal cation</name>
        <dbReference type="ChEBI" id="CHEBI:60240"/>
        <label>1</label>
    </ligand>
</feature>
<keyword evidence="3" id="KW-0378">Hydrolase</keyword>
<dbReference type="STRING" id="121290.APY04_2162"/>
<dbReference type="GO" id="GO:0046872">
    <property type="term" value="F:metal ion binding"/>
    <property type="evidence" value="ECO:0007669"/>
    <property type="project" value="UniProtKB-KW"/>
</dbReference>
<dbReference type="InterPro" id="IPR001130">
    <property type="entry name" value="TatD-like"/>
</dbReference>
<dbReference type="Proteomes" id="UP000059074">
    <property type="component" value="Unassembled WGS sequence"/>
</dbReference>
<dbReference type="InterPro" id="IPR015991">
    <property type="entry name" value="TatD/YcfH-like"/>
</dbReference>
<feature type="binding site" evidence="4">
    <location>
        <position position="6"/>
    </location>
    <ligand>
        <name>a divalent metal cation</name>
        <dbReference type="ChEBI" id="CHEBI:60240"/>
        <label>1</label>
    </ligand>
</feature>
<evidence type="ECO:0000256" key="1">
    <source>
        <dbReference type="ARBA" id="ARBA00009275"/>
    </source>
</evidence>
<evidence type="ECO:0000256" key="4">
    <source>
        <dbReference type="PIRSR" id="PIRSR005902-1"/>
    </source>
</evidence>
<sequence length="270" mass="29532">MLVDHHCHLDFPQLEADRAGILRRAKAANVGVMVTIATRVHQLPKLLAICEAHDNIYCSVGTHPHNADEPEERGILADEIVRLTAHPKVVAIGEAGLDYFYKKASPEGQAEGFRTHIEAARRTGLPLEIHTRDADQDTIAILEQAHASGGPFPAILHCYTGGPELAARAVELGLYVSFTGVLTFKKNDALREIARAVPLDRLLVETDAPYLAPEPYRGKTNEPSYVAHTAAMLAKVKGVSQDDIARITTDNFFRLFTKVKRPSETESASA</sequence>
<feature type="binding site" evidence="4">
    <location>
        <position position="157"/>
    </location>
    <ligand>
        <name>a divalent metal cation</name>
        <dbReference type="ChEBI" id="CHEBI:60240"/>
        <label>2</label>
    </ligand>
</feature>
<comment type="similarity">
    <text evidence="1">Belongs to the metallo-dependent hydrolases superfamily. TatD-type hydrolase family.</text>
</comment>
<evidence type="ECO:0000256" key="2">
    <source>
        <dbReference type="ARBA" id="ARBA00022723"/>
    </source>
</evidence>
<accession>A0A109BDW6</accession>
<dbReference type="PATRIC" id="fig|121290.4.peg.2361"/>
<dbReference type="SUPFAM" id="SSF51556">
    <property type="entry name" value="Metallo-dependent hydrolases"/>
    <property type="match status" value="1"/>
</dbReference>
<keyword evidence="6" id="KW-1185">Reference proteome</keyword>
<gene>
    <name evidence="5" type="ORF">APY04_2162</name>
</gene>
<proteinExistence type="inferred from homology"/>
<evidence type="ECO:0000313" key="6">
    <source>
        <dbReference type="Proteomes" id="UP000059074"/>
    </source>
</evidence>
<feature type="binding site" evidence="4">
    <location>
        <position position="94"/>
    </location>
    <ligand>
        <name>a divalent metal cation</name>
        <dbReference type="ChEBI" id="CHEBI:60240"/>
        <label>1</label>
    </ligand>
</feature>
<dbReference type="Gene3D" id="3.20.20.140">
    <property type="entry name" value="Metal-dependent hydrolases"/>
    <property type="match status" value="1"/>
</dbReference>
<feature type="binding site" evidence="4">
    <location>
        <position position="8"/>
    </location>
    <ligand>
        <name>a divalent metal cation</name>
        <dbReference type="ChEBI" id="CHEBI:60240"/>
        <label>1</label>
    </ligand>
</feature>
<protein>
    <submittedName>
        <fullName evidence="5">Putative deoxyribonuclease YcfH</fullName>
    </submittedName>
</protein>
<dbReference type="PIRSF" id="PIRSF005902">
    <property type="entry name" value="DNase_TatD"/>
    <property type="match status" value="1"/>
</dbReference>
<dbReference type="GO" id="GO:0004536">
    <property type="term" value="F:DNA nuclease activity"/>
    <property type="evidence" value="ECO:0007669"/>
    <property type="project" value="InterPro"/>
</dbReference>
<name>A0A109BDW6_HYPSL</name>
<evidence type="ECO:0000313" key="5">
    <source>
        <dbReference type="EMBL" id="KWT66755.1"/>
    </source>
</evidence>
<dbReference type="PANTHER" id="PTHR46124:SF2">
    <property type="entry name" value="D-AMINOACYL-TRNA DEACYLASE"/>
    <property type="match status" value="1"/>
</dbReference>